<keyword evidence="2" id="KW-1185">Reference proteome</keyword>
<evidence type="ECO:0000313" key="2">
    <source>
        <dbReference type="Proteomes" id="UP000241762"/>
    </source>
</evidence>
<dbReference type="Pfam" id="PF09140">
    <property type="entry name" value="MipZ"/>
    <property type="match status" value="1"/>
</dbReference>
<name>A0A2P1P7U6_9RICK</name>
<dbReference type="RefSeq" id="WP_106874209.1">
    <property type="nucleotide sequence ID" value="NZ_CP027845.1"/>
</dbReference>
<dbReference type="EMBL" id="CP027845">
    <property type="protein sequence ID" value="AVP87343.1"/>
    <property type="molecule type" value="Genomic_DNA"/>
</dbReference>
<evidence type="ECO:0000313" key="1">
    <source>
        <dbReference type="EMBL" id="AVP87343.1"/>
    </source>
</evidence>
<gene>
    <name evidence="1" type="ORF">phytr_3920</name>
</gene>
<dbReference type="Proteomes" id="UP000241762">
    <property type="component" value="Chromosome"/>
</dbReference>
<dbReference type="CDD" id="cd02042">
    <property type="entry name" value="ParAB_family"/>
    <property type="match status" value="1"/>
</dbReference>
<dbReference type="PANTHER" id="PTHR13696:SF96">
    <property type="entry name" value="COBQ_COBB_MIND_PARA NUCLEOTIDE BINDING DOMAIN-CONTAINING PROTEIN"/>
    <property type="match status" value="1"/>
</dbReference>
<reference evidence="1 2" key="1">
    <citation type="submission" date="2018-03" db="EMBL/GenBank/DDBJ databases">
        <title>A gene transfer event suggests a long-term partnership between eustigmatophyte algae and a novel lineage of endosymbiotic bacteria.</title>
        <authorList>
            <person name="Yurchenko T."/>
            <person name="Sevcikova T."/>
            <person name="Pribyl P."/>
            <person name="El Karkouri K."/>
            <person name="Klimes V."/>
            <person name="Amaral R."/>
            <person name="Zbrankova V."/>
            <person name="Kim E."/>
            <person name="Raoult D."/>
            <person name="Santos L.M.A."/>
            <person name="Elias M."/>
        </authorList>
    </citation>
    <scope>NUCLEOTIDE SEQUENCE [LARGE SCALE GENOMIC DNA]</scope>
    <source>
        <strain evidence="1">CCALA 838</strain>
    </source>
</reference>
<sequence>MLKTADYPYIFVVGNEKGGAGKTTCSMHLICSLLAEGFTVASIDADVRQLSLTSYLDNRKKYIQTHPEENIPLPHHFVLTEHNDKDIEIREKKELEEFESILEKAKQFAQIIVFDTPGSFSHYSRLAHSYADTIITPINDSFIDLDLIAKIDPNTFHVLSPSVYSETVWKQKMVKSQRSGKSIEWVLMRNRLANIDSINKRNMSIALENISKRLGLKIAPGFSERVIFRELFLQGLTLVDLINIKKQKVMTFSHVAARQELRDFLSYIGFSKDV</sequence>
<dbReference type="Gene3D" id="3.40.50.300">
    <property type="entry name" value="P-loop containing nucleotide triphosphate hydrolases"/>
    <property type="match status" value="1"/>
</dbReference>
<dbReference type="PANTHER" id="PTHR13696">
    <property type="entry name" value="P-LOOP CONTAINING NUCLEOSIDE TRIPHOSPHATE HYDROLASE"/>
    <property type="match status" value="1"/>
</dbReference>
<protein>
    <recommendedName>
        <fullName evidence="3">ATPase</fullName>
    </recommendedName>
</protein>
<dbReference type="InterPro" id="IPR050678">
    <property type="entry name" value="DNA_Partitioning_ATPase"/>
</dbReference>
<dbReference type="InterPro" id="IPR027417">
    <property type="entry name" value="P-loop_NTPase"/>
</dbReference>
<evidence type="ECO:0008006" key="3">
    <source>
        <dbReference type="Google" id="ProtNLM"/>
    </source>
</evidence>
<dbReference type="SUPFAM" id="SSF52540">
    <property type="entry name" value="P-loop containing nucleoside triphosphate hydrolases"/>
    <property type="match status" value="1"/>
</dbReference>
<proteinExistence type="predicted"/>
<organism evidence="1 2">
    <name type="scientific">Candidatus Phycorickettsia trachydisci</name>
    <dbReference type="NCBI Taxonomy" id="2115978"/>
    <lineage>
        <taxon>Bacteria</taxon>
        <taxon>Pseudomonadati</taxon>
        <taxon>Pseudomonadota</taxon>
        <taxon>Alphaproteobacteria</taxon>
        <taxon>Rickettsiales</taxon>
        <taxon>Rickettsiaceae</taxon>
        <taxon>Candidatus Phycorickettsia</taxon>
    </lineage>
</organism>
<dbReference type="InterPro" id="IPR015223">
    <property type="entry name" value="MipZ"/>
</dbReference>
<dbReference type="KEGG" id="ptc:phytr_3920"/>
<dbReference type="OrthoDB" id="13869at2"/>
<accession>A0A2P1P7U6</accession>
<dbReference type="AlphaFoldDB" id="A0A2P1P7U6"/>